<protein>
    <submittedName>
        <fullName evidence="1">Uncharacterized protein</fullName>
    </submittedName>
</protein>
<dbReference type="RefSeq" id="WP_317056663.1">
    <property type="nucleotide sequence ID" value="NZ_CP146606.1"/>
</dbReference>
<sequence length="60" mass="6858">MHTFAEHTTLPMSMDQRNLVSLVTRIKSAAKATHKRGREKVTRMVSLPKIQPSNRDGWIV</sequence>
<name>A0ABZ2TJR4_9RHOB</name>
<evidence type="ECO:0000313" key="1">
    <source>
        <dbReference type="EMBL" id="WYK19967.1"/>
    </source>
</evidence>
<accession>A0ABZ2TJR4</accession>
<organism evidence="1 2">
    <name type="scientific">Roseovarius rhodophyticola</name>
    <dbReference type="NCBI Taxonomy" id="3080827"/>
    <lineage>
        <taxon>Bacteria</taxon>
        <taxon>Pseudomonadati</taxon>
        <taxon>Pseudomonadota</taxon>
        <taxon>Alphaproteobacteria</taxon>
        <taxon>Rhodobacterales</taxon>
        <taxon>Roseobacteraceae</taxon>
        <taxon>Roseovarius</taxon>
    </lineage>
</organism>
<dbReference type="EMBL" id="CP146606">
    <property type="protein sequence ID" value="WYK19967.1"/>
    <property type="molecule type" value="Genomic_DNA"/>
</dbReference>
<reference evidence="1 2" key="1">
    <citation type="submission" date="2024-02" db="EMBL/GenBank/DDBJ databases">
        <title>Roseovarius strain W115 nov., isolated from a marine algae.</title>
        <authorList>
            <person name="Lee M.W."/>
            <person name="Lee J.K."/>
            <person name="Kim J.M."/>
            <person name="Choi D.G."/>
            <person name="Baek J.H."/>
            <person name="Bayburt H."/>
            <person name="Jung J.J."/>
            <person name="Han D.M."/>
            <person name="Jeon C.O."/>
        </authorList>
    </citation>
    <scope>NUCLEOTIDE SEQUENCE [LARGE SCALE GENOMIC DNA]</scope>
    <source>
        <strain evidence="1 2">W115</strain>
    </source>
</reference>
<evidence type="ECO:0000313" key="2">
    <source>
        <dbReference type="Proteomes" id="UP001281305"/>
    </source>
</evidence>
<proteinExistence type="predicted"/>
<gene>
    <name evidence="1" type="ORF">RZS32_009070</name>
</gene>
<keyword evidence="2" id="KW-1185">Reference proteome</keyword>
<dbReference type="Proteomes" id="UP001281305">
    <property type="component" value="Chromosome"/>
</dbReference>